<name>A0A6B0UBK2_IXORI</name>
<dbReference type="EMBL" id="GIFC01004371">
    <property type="protein sequence ID" value="MXU86454.1"/>
    <property type="molecule type" value="Transcribed_RNA"/>
</dbReference>
<reference evidence="1" key="1">
    <citation type="submission" date="2019-12" db="EMBL/GenBank/DDBJ databases">
        <title>An insight into the sialome of adult female Ixodes ricinus ticks feeding for 6 days.</title>
        <authorList>
            <person name="Perner J."/>
            <person name="Ribeiro J.M.C."/>
        </authorList>
    </citation>
    <scope>NUCLEOTIDE SEQUENCE</scope>
    <source>
        <strain evidence="1">Semi-engorged</strain>
        <tissue evidence="1">Salivary glands</tissue>
    </source>
</reference>
<evidence type="ECO:0000313" key="1">
    <source>
        <dbReference type="EMBL" id="MXU86454.1"/>
    </source>
</evidence>
<sequence>MSMLLRSSSSRRIFSSSSLLSESLSRACSLWKFCNAAVSSASYFLLMFFNFISRRIPATSIRIRMLSCRSSSGWRYSGARPALTSSSLASI</sequence>
<organism evidence="1">
    <name type="scientific">Ixodes ricinus</name>
    <name type="common">Common tick</name>
    <name type="synonym">Acarus ricinus</name>
    <dbReference type="NCBI Taxonomy" id="34613"/>
    <lineage>
        <taxon>Eukaryota</taxon>
        <taxon>Metazoa</taxon>
        <taxon>Ecdysozoa</taxon>
        <taxon>Arthropoda</taxon>
        <taxon>Chelicerata</taxon>
        <taxon>Arachnida</taxon>
        <taxon>Acari</taxon>
        <taxon>Parasitiformes</taxon>
        <taxon>Ixodida</taxon>
        <taxon>Ixodoidea</taxon>
        <taxon>Ixodidae</taxon>
        <taxon>Ixodinae</taxon>
        <taxon>Ixodes</taxon>
    </lineage>
</organism>
<protein>
    <submittedName>
        <fullName evidence="1">Uncharacterized protein</fullName>
    </submittedName>
</protein>
<proteinExistence type="predicted"/>
<dbReference type="AlphaFoldDB" id="A0A6B0UBK2"/>
<accession>A0A6B0UBK2</accession>